<accession>A0ABN2SD57</accession>
<evidence type="ECO:0000256" key="1">
    <source>
        <dbReference type="SAM" id="Phobius"/>
    </source>
</evidence>
<feature type="transmembrane region" description="Helical" evidence="1">
    <location>
        <begin position="147"/>
        <end position="167"/>
    </location>
</feature>
<keyword evidence="1" id="KW-0472">Membrane</keyword>
<keyword evidence="1" id="KW-1133">Transmembrane helix</keyword>
<keyword evidence="2" id="KW-0732">Signal</keyword>
<organism evidence="3 4">
    <name type="scientific">Amycolatopsis minnesotensis</name>
    <dbReference type="NCBI Taxonomy" id="337894"/>
    <lineage>
        <taxon>Bacteria</taxon>
        <taxon>Bacillati</taxon>
        <taxon>Actinomycetota</taxon>
        <taxon>Actinomycetes</taxon>
        <taxon>Pseudonocardiales</taxon>
        <taxon>Pseudonocardiaceae</taxon>
        <taxon>Amycolatopsis</taxon>
    </lineage>
</organism>
<keyword evidence="4" id="KW-1185">Reference proteome</keyword>
<evidence type="ECO:0008006" key="5">
    <source>
        <dbReference type="Google" id="ProtNLM"/>
    </source>
</evidence>
<dbReference type="EMBL" id="BAAANN010000040">
    <property type="protein sequence ID" value="GAA1984626.1"/>
    <property type="molecule type" value="Genomic_DNA"/>
</dbReference>
<evidence type="ECO:0000313" key="3">
    <source>
        <dbReference type="EMBL" id="GAA1984626.1"/>
    </source>
</evidence>
<gene>
    <name evidence="3" type="ORF">GCM10009754_72570</name>
</gene>
<protein>
    <recommendedName>
        <fullName evidence="5">CopC domain-containing protein</fullName>
    </recommendedName>
</protein>
<comment type="caution">
    <text evidence="3">The sequence shown here is derived from an EMBL/GenBank/DDBJ whole genome shotgun (WGS) entry which is preliminary data.</text>
</comment>
<reference evidence="3 4" key="1">
    <citation type="journal article" date="2019" name="Int. J. Syst. Evol. Microbiol.">
        <title>The Global Catalogue of Microorganisms (GCM) 10K type strain sequencing project: providing services to taxonomists for standard genome sequencing and annotation.</title>
        <authorList>
            <consortium name="The Broad Institute Genomics Platform"/>
            <consortium name="The Broad Institute Genome Sequencing Center for Infectious Disease"/>
            <person name="Wu L."/>
            <person name="Ma J."/>
        </authorList>
    </citation>
    <scope>NUCLEOTIDE SEQUENCE [LARGE SCALE GENOMIC DNA]</scope>
    <source>
        <strain evidence="3 4">JCM 14545</strain>
    </source>
</reference>
<keyword evidence="1" id="KW-0812">Transmembrane</keyword>
<dbReference type="Proteomes" id="UP001501116">
    <property type="component" value="Unassembled WGS sequence"/>
</dbReference>
<feature type="chain" id="PRO_5046177967" description="CopC domain-containing protein" evidence="2">
    <location>
        <begin position="27"/>
        <end position="178"/>
    </location>
</feature>
<sequence length="178" mass="19083">MKLRKGFAVITAVAGLTVASASPALAYEPVNIVHTEHVRAGPYVLTVGFSTWPVRAEQSLDFTFIPDGGIEGKSGLVTKVNPKGAVNRPQPLVRHPRKLDVWGWDIKSLPSDGDWQLRFQVDGPAGRGTGALPVLPVLEQPGPPMGLSWGISTIPLLALIAFLAVAWRRTRPALKPAT</sequence>
<evidence type="ECO:0000313" key="4">
    <source>
        <dbReference type="Proteomes" id="UP001501116"/>
    </source>
</evidence>
<evidence type="ECO:0000256" key="2">
    <source>
        <dbReference type="SAM" id="SignalP"/>
    </source>
</evidence>
<feature type="signal peptide" evidence="2">
    <location>
        <begin position="1"/>
        <end position="26"/>
    </location>
</feature>
<proteinExistence type="predicted"/>
<dbReference type="RefSeq" id="WP_344429422.1">
    <property type="nucleotide sequence ID" value="NZ_BAAANN010000040.1"/>
</dbReference>
<name>A0ABN2SD57_9PSEU</name>